<accession>A0A0F9CXL1</accession>
<dbReference type="EMBL" id="LAZR01042086">
    <property type="protein sequence ID" value="KKL10376.1"/>
    <property type="molecule type" value="Genomic_DNA"/>
</dbReference>
<dbReference type="InterPro" id="IPR003593">
    <property type="entry name" value="AAA+_ATPase"/>
</dbReference>
<dbReference type="AlphaFoldDB" id="A0A0F9CXL1"/>
<sequence>MTDKGPLHIAHRPSDFSTFVGNESTIQSLKSVLDREKGHVKVFLLQGPSGCGKTTLARIIRNYLGCSEHDFFEYNMANTRGIDTIRGLVGNAKYAPLKGGVRIYLLDECHKLTTDAQNALLKILEDTPDHVRFILCTTEPEKLINTIKTRCSTFQVSSLQRAKIITLLKGVCEKEEAEFPDKHYKEIARVCDGSPRKALSILDQIMDIPDDDKAFDAILSATVSET</sequence>
<organism evidence="2">
    <name type="scientific">marine sediment metagenome</name>
    <dbReference type="NCBI Taxonomy" id="412755"/>
    <lineage>
        <taxon>unclassified sequences</taxon>
        <taxon>metagenomes</taxon>
        <taxon>ecological metagenomes</taxon>
    </lineage>
</organism>
<dbReference type="PANTHER" id="PTHR11669:SF0">
    <property type="entry name" value="PROTEIN STICHEL-LIKE 2"/>
    <property type="match status" value="1"/>
</dbReference>
<evidence type="ECO:0000259" key="1">
    <source>
        <dbReference type="SMART" id="SM00382"/>
    </source>
</evidence>
<dbReference type="SUPFAM" id="SSF52540">
    <property type="entry name" value="P-loop containing nucleoside triphosphate hydrolases"/>
    <property type="match status" value="1"/>
</dbReference>
<reference evidence="2" key="1">
    <citation type="journal article" date="2015" name="Nature">
        <title>Complex archaea that bridge the gap between prokaryotes and eukaryotes.</title>
        <authorList>
            <person name="Spang A."/>
            <person name="Saw J.H."/>
            <person name="Jorgensen S.L."/>
            <person name="Zaremba-Niedzwiedzka K."/>
            <person name="Martijn J."/>
            <person name="Lind A.E."/>
            <person name="van Eijk R."/>
            <person name="Schleper C."/>
            <person name="Guy L."/>
            <person name="Ettema T.J."/>
        </authorList>
    </citation>
    <scope>NUCLEOTIDE SEQUENCE</scope>
</reference>
<dbReference type="Gene3D" id="3.40.50.300">
    <property type="entry name" value="P-loop containing nucleotide triphosphate hydrolases"/>
    <property type="match status" value="1"/>
</dbReference>
<dbReference type="PANTHER" id="PTHR11669">
    <property type="entry name" value="REPLICATION FACTOR C / DNA POLYMERASE III GAMMA-TAU SUBUNIT"/>
    <property type="match status" value="1"/>
</dbReference>
<dbReference type="InterPro" id="IPR027417">
    <property type="entry name" value="P-loop_NTPase"/>
</dbReference>
<dbReference type="SMART" id="SM00382">
    <property type="entry name" value="AAA"/>
    <property type="match status" value="1"/>
</dbReference>
<proteinExistence type="predicted"/>
<evidence type="ECO:0000313" key="2">
    <source>
        <dbReference type="EMBL" id="KKL10376.1"/>
    </source>
</evidence>
<dbReference type="Pfam" id="PF13177">
    <property type="entry name" value="DNA_pol3_delta2"/>
    <property type="match status" value="1"/>
</dbReference>
<dbReference type="Gene3D" id="1.10.8.60">
    <property type="match status" value="1"/>
</dbReference>
<dbReference type="GO" id="GO:0006261">
    <property type="term" value="P:DNA-templated DNA replication"/>
    <property type="evidence" value="ECO:0007669"/>
    <property type="project" value="TreeGrafter"/>
</dbReference>
<gene>
    <name evidence="2" type="ORF">LCGC14_2556470</name>
</gene>
<feature type="domain" description="AAA+ ATPase" evidence="1">
    <location>
        <begin position="39"/>
        <end position="159"/>
    </location>
</feature>
<feature type="non-terminal residue" evidence="2">
    <location>
        <position position="226"/>
    </location>
</feature>
<name>A0A0F9CXL1_9ZZZZ</name>
<comment type="caution">
    <text evidence="2">The sequence shown here is derived from an EMBL/GenBank/DDBJ whole genome shotgun (WGS) entry which is preliminary data.</text>
</comment>
<protein>
    <recommendedName>
        <fullName evidence="1">AAA+ ATPase domain-containing protein</fullName>
    </recommendedName>
</protein>
<dbReference type="CDD" id="cd00009">
    <property type="entry name" value="AAA"/>
    <property type="match status" value="1"/>
</dbReference>
<dbReference type="InterPro" id="IPR050238">
    <property type="entry name" value="DNA_Rep/Repair_Clamp_Loader"/>
</dbReference>